<reference evidence="1 2" key="1">
    <citation type="submission" date="2020-10" db="EMBL/GenBank/DDBJ databases">
        <title>Wide distribution of Phycisphaera-like planctomycetes from WD2101 soil group in peatlands and genome analysis of the first cultivated representative.</title>
        <authorList>
            <person name="Dedysh S.N."/>
            <person name="Beletsky A.V."/>
            <person name="Ivanova A."/>
            <person name="Kulichevskaya I.S."/>
            <person name="Suzina N.E."/>
            <person name="Philippov D.A."/>
            <person name="Rakitin A.L."/>
            <person name="Mardanov A.V."/>
            <person name="Ravin N.V."/>
        </authorList>
    </citation>
    <scope>NUCLEOTIDE SEQUENCE [LARGE SCALE GENOMIC DNA]</scope>
    <source>
        <strain evidence="1 2">M1803</strain>
    </source>
</reference>
<dbReference type="RefSeq" id="WP_206291605.1">
    <property type="nucleotide sequence ID" value="NZ_CP063458.1"/>
</dbReference>
<dbReference type="AlphaFoldDB" id="A0A7M2WTY1"/>
<evidence type="ECO:0000313" key="2">
    <source>
        <dbReference type="Proteomes" id="UP000593765"/>
    </source>
</evidence>
<name>A0A7M2WTY1_9BACT</name>
<gene>
    <name evidence="1" type="ORF">IPV69_20575</name>
</gene>
<dbReference type="KEGG" id="hbs:IPV69_20575"/>
<keyword evidence="2" id="KW-1185">Reference proteome</keyword>
<proteinExistence type="predicted"/>
<dbReference type="Proteomes" id="UP000593765">
    <property type="component" value="Chromosome"/>
</dbReference>
<evidence type="ECO:0000313" key="1">
    <source>
        <dbReference type="EMBL" id="QOV88612.1"/>
    </source>
</evidence>
<sequence>MATATAFYATGKVTAVKDGKVIFAPTGTNYELELVSPKYAGPTGKPVKAIIRVKARKVWTVPSGGNFITPIFGPPKIIQGRVRSLDARTLVIQAGTAITVDLPDEDIVFDLANGAISEGVMVNVTAFAGGTFELV</sequence>
<organism evidence="1 2">
    <name type="scientific">Humisphaera borealis</name>
    <dbReference type="NCBI Taxonomy" id="2807512"/>
    <lineage>
        <taxon>Bacteria</taxon>
        <taxon>Pseudomonadati</taxon>
        <taxon>Planctomycetota</taxon>
        <taxon>Phycisphaerae</taxon>
        <taxon>Tepidisphaerales</taxon>
        <taxon>Tepidisphaeraceae</taxon>
        <taxon>Humisphaera</taxon>
    </lineage>
</organism>
<accession>A0A7M2WTY1</accession>
<protein>
    <submittedName>
        <fullName evidence="1">Uncharacterized protein</fullName>
    </submittedName>
</protein>
<dbReference type="EMBL" id="CP063458">
    <property type="protein sequence ID" value="QOV88612.1"/>
    <property type="molecule type" value="Genomic_DNA"/>
</dbReference>